<feature type="region of interest" description="Disordered" evidence="1">
    <location>
        <begin position="662"/>
        <end position="685"/>
    </location>
</feature>
<gene>
    <name evidence="3" type="ORF">ACFPP9_24815</name>
</gene>
<dbReference type="CDD" id="cd14814">
    <property type="entry name" value="Peptidase_M15"/>
    <property type="match status" value="1"/>
</dbReference>
<feature type="region of interest" description="Disordered" evidence="1">
    <location>
        <begin position="212"/>
        <end position="246"/>
    </location>
</feature>
<dbReference type="InterPro" id="IPR003709">
    <property type="entry name" value="VanY-like_core_dom"/>
</dbReference>
<dbReference type="EMBL" id="JBHSML010000031">
    <property type="protein sequence ID" value="MFC5519009.1"/>
    <property type="molecule type" value="Genomic_DNA"/>
</dbReference>
<evidence type="ECO:0000313" key="3">
    <source>
        <dbReference type="EMBL" id="MFC5519009.1"/>
    </source>
</evidence>
<feature type="compositionally biased region" description="Polar residues" evidence="1">
    <location>
        <begin position="321"/>
        <end position="331"/>
    </location>
</feature>
<dbReference type="SUPFAM" id="SSF55166">
    <property type="entry name" value="Hedgehog/DD-peptidase"/>
    <property type="match status" value="1"/>
</dbReference>
<protein>
    <submittedName>
        <fullName evidence="3">D-alanyl-D-alanine carboxypeptidase family protein</fullName>
    </submittedName>
</protein>
<organism evidence="3 4">
    <name type="scientific">Kaistia terrae</name>
    <dbReference type="NCBI Taxonomy" id="537017"/>
    <lineage>
        <taxon>Bacteria</taxon>
        <taxon>Pseudomonadati</taxon>
        <taxon>Pseudomonadota</taxon>
        <taxon>Alphaproteobacteria</taxon>
        <taxon>Hyphomicrobiales</taxon>
        <taxon>Kaistiaceae</taxon>
        <taxon>Kaistia</taxon>
    </lineage>
</organism>
<sequence length="685" mass="71442">MAGPFKNAQGQPYVRTVNLQSILVGHSAEHVDGLTPEMKTRLAALVAAAPPNIQPGLGIYSGYRSPARQAQLYAQAVKKYGSTEAARKWVAPPGKSNHNKGEAVDLAYDGKSLSRAPKEVVKWIHDNAPKHGLYFPLNNENWHIETIGTRPGNANEKEAITSLQKYLVSRGAEIPIDGQWGPKTLAAFDQYSGAPAPSLLERTGLLGSEVAPPVAQAPLPPPRPAPNYAPTGIGSDPDRNIHPGLSPRQIAANHNAYRPSLTTQPLTAPVAPVQRASLGPTPATMQQQYAQYRPTPNLKPQNLSPVSSSELAARVSAAQAPGTSPALSPSTIARYAAGAQAPSPTPSVRPQQISASSPSASISPATPKYGYADRAFASPVAQAQPKYSSAPAAPSGPAISPSTPNYSPVSSPAPQTLGPVQPTGSISPAAPKYETVRTVTYPTISPAPSTLGGIGSDPDRNMAAPMTMAEQYAAYRPTPNTLPAEAKKPEPVVTYKRVPIPTVNDARKVGAVAAPLVQQQALPSVPSPLMANGEDRTPKYFQPKFGLGMAGGMIGGMVAGPLGKMAGKYAGKYLASKLSRTDLPTPENFAGYGMGSIQNIQNGIASPSSYAQAVNNANGYMTQWSNTGPGGAPVQTTSTPGGTTYSTWQQYGPSPMTMVTYGTTGQPRSSSSTTGGYTTSTGNLY</sequence>
<dbReference type="InterPro" id="IPR009045">
    <property type="entry name" value="Zn_M74/Hedgehog-like"/>
</dbReference>
<dbReference type="RefSeq" id="WP_266346300.1">
    <property type="nucleotide sequence ID" value="NZ_JAPKNH010000015.1"/>
</dbReference>
<feature type="compositionally biased region" description="Low complexity" evidence="1">
    <location>
        <begin position="382"/>
        <end position="404"/>
    </location>
</feature>
<proteinExistence type="predicted"/>
<dbReference type="GO" id="GO:0004180">
    <property type="term" value="F:carboxypeptidase activity"/>
    <property type="evidence" value="ECO:0007669"/>
    <property type="project" value="UniProtKB-KW"/>
</dbReference>
<evidence type="ECO:0000256" key="1">
    <source>
        <dbReference type="SAM" id="MobiDB-lite"/>
    </source>
</evidence>
<dbReference type="Gene3D" id="3.30.1380.10">
    <property type="match status" value="1"/>
</dbReference>
<feature type="region of interest" description="Disordered" evidence="1">
    <location>
        <begin position="294"/>
        <end position="366"/>
    </location>
</feature>
<feature type="compositionally biased region" description="Pro residues" evidence="1">
    <location>
        <begin position="218"/>
        <end position="227"/>
    </location>
</feature>
<dbReference type="Pfam" id="PF02557">
    <property type="entry name" value="VanY"/>
    <property type="match status" value="1"/>
</dbReference>
<name>A0ABW0Q8L0_9HYPH</name>
<feature type="compositionally biased region" description="Polar residues" evidence="1">
    <location>
        <begin position="298"/>
        <end position="310"/>
    </location>
</feature>
<reference evidence="4" key="1">
    <citation type="journal article" date="2019" name="Int. J. Syst. Evol. Microbiol.">
        <title>The Global Catalogue of Microorganisms (GCM) 10K type strain sequencing project: providing services to taxonomists for standard genome sequencing and annotation.</title>
        <authorList>
            <consortium name="The Broad Institute Genomics Platform"/>
            <consortium name="The Broad Institute Genome Sequencing Center for Infectious Disease"/>
            <person name="Wu L."/>
            <person name="Ma J."/>
        </authorList>
    </citation>
    <scope>NUCLEOTIDE SEQUENCE [LARGE SCALE GENOMIC DNA]</scope>
    <source>
        <strain evidence="4">KACC 12633</strain>
    </source>
</reference>
<feature type="compositionally biased region" description="Low complexity" evidence="1">
    <location>
        <begin position="350"/>
        <end position="365"/>
    </location>
</feature>
<accession>A0ABW0Q8L0</accession>
<feature type="region of interest" description="Disordered" evidence="1">
    <location>
        <begin position="382"/>
        <end position="431"/>
    </location>
</feature>
<keyword evidence="4" id="KW-1185">Reference proteome</keyword>
<evidence type="ECO:0000259" key="2">
    <source>
        <dbReference type="Pfam" id="PF02557"/>
    </source>
</evidence>
<keyword evidence="3" id="KW-0121">Carboxypeptidase</keyword>
<dbReference type="PANTHER" id="PTHR34385">
    <property type="entry name" value="D-ALANYL-D-ALANINE CARBOXYPEPTIDASE"/>
    <property type="match status" value="1"/>
</dbReference>
<evidence type="ECO:0000313" key="4">
    <source>
        <dbReference type="Proteomes" id="UP001596150"/>
    </source>
</evidence>
<feature type="domain" description="D-alanyl-D-alanine carboxypeptidase-like core" evidence="2">
    <location>
        <begin position="34"/>
        <end position="145"/>
    </location>
</feature>
<dbReference type="Proteomes" id="UP001596150">
    <property type="component" value="Unassembled WGS sequence"/>
</dbReference>
<feature type="compositionally biased region" description="Polar residues" evidence="1">
    <location>
        <begin position="405"/>
        <end position="414"/>
    </location>
</feature>
<comment type="caution">
    <text evidence="3">The sequence shown here is derived from an EMBL/GenBank/DDBJ whole genome shotgun (WGS) entry which is preliminary data.</text>
</comment>
<dbReference type="InterPro" id="IPR052179">
    <property type="entry name" value="DD-CPase-like"/>
</dbReference>
<keyword evidence="3" id="KW-0378">Hydrolase</keyword>
<keyword evidence="3" id="KW-0645">Protease</keyword>
<dbReference type="PANTHER" id="PTHR34385:SF1">
    <property type="entry name" value="PEPTIDOGLYCAN L-ALANYL-D-GLUTAMATE ENDOPEPTIDASE CWLK"/>
    <property type="match status" value="1"/>
</dbReference>
<feature type="compositionally biased region" description="Low complexity" evidence="1">
    <location>
        <begin position="669"/>
        <end position="685"/>
    </location>
</feature>